<protein>
    <submittedName>
        <fullName evidence="2">Uncharacterized protein</fullName>
    </submittedName>
</protein>
<evidence type="ECO:0000256" key="1">
    <source>
        <dbReference type="SAM" id="MobiDB-lite"/>
    </source>
</evidence>
<dbReference type="EMBL" id="KU761889">
    <property type="protein sequence ID" value="AMZ02622.1"/>
    <property type="molecule type" value="Genomic_DNA"/>
</dbReference>
<evidence type="ECO:0000313" key="2">
    <source>
        <dbReference type="EMBL" id="AMZ02622.1"/>
    </source>
</evidence>
<reference evidence="2" key="1">
    <citation type="journal article" date="2016" name="Genom Data">
        <title>Isolation and complete genome sequencing of Mimivirus bombay, a Giant Virus in sewage of Mumbai, India.</title>
        <authorList>
            <person name="Chatterjee A."/>
            <person name="Ali F."/>
            <person name="Bange D."/>
            <person name="Kondabagil K."/>
        </authorList>
    </citation>
    <scope>NUCLEOTIDE SEQUENCE [LARGE SCALE GENOMIC DNA]</scope>
    <source>
        <strain evidence="2">1</strain>
    </source>
</reference>
<name>A0A165XAF2_MIMIV</name>
<accession>A0A165XAF2</accession>
<feature type="region of interest" description="Disordered" evidence="1">
    <location>
        <begin position="380"/>
        <end position="421"/>
    </location>
</feature>
<organism evidence="2 3">
    <name type="scientific">Mimivirus Bombay</name>
    <dbReference type="NCBI Taxonomy" id="1835008"/>
    <lineage>
        <taxon>Viruses</taxon>
        <taxon>Varidnaviria</taxon>
        <taxon>Bamfordvirae</taxon>
        <taxon>Nucleocytoviricota</taxon>
        <taxon>Megaviricetes</taxon>
        <taxon>Imitervirales</taxon>
        <taxon>Mimiviridae</taxon>
        <taxon>Megamimivirinae</taxon>
        <taxon>Mimivirus</taxon>
        <taxon>Mimivirus bradfordmassiliense</taxon>
    </lineage>
</organism>
<sequence length="421" mass="49355">MCDFVFCCGSDSENILSKYIKKSQKGFKLCLGKESHIKIKFMDDTKRNLKYIVVDFDDSIDFIKFVAKKKIHCVIDSHDHKCSSLYNYRMYYKYIFQNGYLKHIKIFMTVFMELLRLLNHINLYNIIHHEELFENGIDNETFFYLFKIGFLGDIIDIINHVVSNTKTITVDFMDKILVVYKNKLIQYAIDDICINSACYDKIYKILIDKSLETDNLNLFNFIVEELDTVFMDVDESKLTFRQKNRLDSIKNKHSYNSTRINSIIKICLSKHSPVKNCPKIFSQLITDLGGVMEMIDHDFYKIFYRGIINYAEIVCENLIHTSPELIDDLLLKARRMEMFQLLVDHGANYKKIYKTTTDEKQKKSLKRFINNLKDKEYLEDIDDIDDSDESDDSDDSEDSDSFGDSDSSGNSEDSEDSDNSE</sequence>
<proteinExistence type="predicted"/>
<feature type="compositionally biased region" description="Acidic residues" evidence="1">
    <location>
        <begin position="380"/>
        <end position="403"/>
    </location>
</feature>
<dbReference type="Proteomes" id="UP000241559">
    <property type="component" value="Segment"/>
</dbReference>
<feature type="compositionally biased region" description="Acidic residues" evidence="1">
    <location>
        <begin position="412"/>
        <end position="421"/>
    </location>
</feature>
<evidence type="ECO:0000313" key="3">
    <source>
        <dbReference type="Proteomes" id="UP000241559"/>
    </source>
</evidence>